<dbReference type="SUPFAM" id="SSF89392">
    <property type="entry name" value="Prokaryotic lipoproteins and lipoprotein localization factors"/>
    <property type="match status" value="1"/>
</dbReference>
<feature type="chain" id="PRO_5012900252" evidence="5">
    <location>
        <begin position="19"/>
        <end position="201"/>
    </location>
</feature>
<evidence type="ECO:0000256" key="4">
    <source>
        <dbReference type="ARBA" id="ARBA00022927"/>
    </source>
</evidence>
<sequence>MIKSLFLCLLLAAQAAGAVTLDDIQKRFAAVPVMRAQFEQERQIKGMAQPLHSSGRIVVSKHKGLWWQQRQPFPMKLVVGANRMIQVMGNQPPQAVTAESNPQMFQFNQLLRRLFYIDRKTLEKDFISEFSDQGEGKWRLVLIPFGETLSGLFRSITLYGEKSIDRIELNDVEGNSTEITLTHYQFEPRTLSQDERKRFVF</sequence>
<evidence type="ECO:0000256" key="1">
    <source>
        <dbReference type="ARBA" id="ARBA00011245"/>
    </source>
</evidence>
<proteinExistence type="predicted"/>
<protein>
    <submittedName>
        <fullName evidence="6">Outer membrane lipoprotein carrier protein LolA</fullName>
    </submittedName>
</protein>
<dbReference type="EMBL" id="CP023525">
    <property type="protein sequence ID" value="ATF93295.1"/>
    <property type="molecule type" value="Genomic_DNA"/>
</dbReference>
<name>A0A291DZP7_9ENTR</name>
<evidence type="ECO:0000256" key="3">
    <source>
        <dbReference type="ARBA" id="ARBA00022729"/>
    </source>
</evidence>
<reference evidence="6 7" key="1">
    <citation type="submission" date="2017-09" db="EMBL/GenBank/DDBJ databases">
        <title>FDA dAtabase for Regulatory Grade micrObial Sequences (FDA-ARGOS): Supporting development and validation of Infectious Disease Dx tests.</title>
        <authorList>
            <person name="Minogue T."/>
            <person name="Wolcott M."/>
            <person name="Wasieloski L."/>
            <person name="Aguilar W."/>
            <person name="Moore D."/>
            <person name="Tallon L."/>
            <person name="Sadzewicz L."/>
            <person name="Ott S."/>
            <person name="Zhao X."/>
            <person name="Nagaraj S."/>
            <person name="Vavikolanu K."/>
            <person name="Aluvathingal J."/>
            <person name="Nadendla S."/>
            <person name="Sichtig H."/>
        </authorList>
    </citation>
    <scope>NUCLEOTIDE SEQUENCE [LARGE SCALE GENOMIC DNA]</scope>
    <source>
        <strain evidence="6 7">FDAARGOS_392</strain>
    </source>
</reference>
<keyword evidence="4" id="KW-0653">Protein transport</keyword>
<dbReference type="Gene3D" id="2.50.20.10">
    <property type="entry name" value="Lipoprotein localisation LolA/LolB/LppX"/>
    <property type="match status" value="1"/>
</dbReference>
<gene>
    <name evidence="6" type="ORF">CO704_14815</name>
</gene>
<keyword evidence="2" id="KW-0813">Transport</keyword>
<dbReference type="Proteomes" id="UP000217979">
    <property type="component" value="Chromosome"/>
</dbReference>
<dbReference type="RefSeq" id="WP_061272532.1">
    <property type="nucleotide sequence ID" value="NZ_CP023525.1"/>
</dbReference>
<feature type="signal peptide" evidence="5">
    <location>
        <begin position="1"/>
        <end position="18"/>
    </location>
</feature>
<dbReference type="AlphaFoldDB" id="A0A291DZP7"/>
<evidence type="ECO:0000313" key="6">
    <source>
        <dbReference type="EMBL" id="ATF93295.1"/>
    </source>
</evidence>
<comment type="subunit">
    <text evidence="1">Monomer.</text>
</comment>
<dbReference type="CDD" id="cd16325">
    <property type="entry name" value="LolA"/>
    <property type="match status" value="1"/>
</dbReference>
<evidence type="ECO:0000313" key="7">
    <source>
        <dbReference type="Proteomes" id="UP000217979"/>
    </source>
</evidence>
<organism evidence="6 7">
    <name type="scientific">Cedecea neteri</name>
    <dbReference type="NCBI Taxonomy" id="158822"/>
    <lineage>
        <taxon>Bacteria</taxon>
        <taxon>Pseudomonadati</taxon>
        <taxon>Pseudomonadota</taxon>
        <taxon>Gammaproteobacteria</taxon>
        <taxon>Enterobacterales</taxon>
        <taxon>Enterobacteriaceae</taxon>
        <taxon>Cedecea</taxon>
    </lineage>
</organism>
<accession>A0A291DZP7</accession>
<dbReference type="InterPro" id="IPR029046">
    <property type="entry name" value="LolA/LolB/LppX"/>
</dbReference>
<dbReference type="GO" id="GO:0015031">
    <property type="term" value="P:protein transport"/>
    <property type="evidence" value="ECO:0007669"/>
    <property type="project" value="UniProtKB-KW"/>
</dbReference>
<dbReference type="InterPro" id="IPR004564">
    <property type="entry name" value="OM_lipoprot_carrier_LolA-like"/>
</dbReference>
<keyword evidence="6" id="KW-0449">Lipoprotein</keyword>
<dbReference type="Pfam" id="PF03548">
    <property type="entry name" value="LolA"/>
    <property type="match status" value="1"/>
</dbReference>
<evidence type="ECO:0000256" key="5">
    <source>
        <dbReference type="SAM" id="SignalP"/>
    </source>
</evidence>
<keyword evidence="3 5" id="KW-0732">Signal</keyword>
<evidence type="ECO:0000256" key="2">
    <source>
        <dbReference type="ARBA" id="ARBA00022448"/>
    </source>
</evidence>